<evidence type="ECO:0000313" key="4">
    <source>
        <dbReference type="Proteomes" id="UP000662747"/>
    </source>
</evidence>
<dbReference type="EMBL" id="CP071090">
    <property type="protein sequence ID" value="QSQ22032.1"/>
    <property type="molecule type" value="Genomic_DNA"/>
</dbReference>
<dbReference type="InterPro" id="IPR001283">
    <property type="entry name" value="CRISP-related"/>
</dbReference>
<dbReference type="SMART" id="SM00198">
    <property type="entry name" value="SCP"/>
    <property type="match status" value="1"/>
</dbReference>
<organism evidence="3 4">
    <name type="scientific">Pyxidicoccus parkwayensis</name>
    <dbReference type="NCBI Taxonomy" id="2813578"/>
    <lineage>
        <taxon>Bacteria</taxon>
        <taxon>Pseudomonadati</taxon>
        <taxon>Myxococcota</taxon>
        <taxon>Myxococcia</taxon>
        <taxon>Myxococcales</taxon>
        <taxon>Cystobacterineae</taxon>
        <taxon>Myxococcaceae</taxon>
        <taxon>Pyxidicoccus</taxon>
    </lineage>
</organism>
<dbReference type="RefSeq" id="WP_206723609.1">
    <property type="nucleotide sequence ID" value="NZ_CP071090.1"/>
</dbReference>
<dbReference type="Gene3D" id="3.40.33.10">
    <property type="entry name" value="CAP"/>
    <property type="match status" value="1"/>
</dbReference>
<feature type="domain" description="SCP" evidence="2">
    <location>
        <begin position="68"/>
        <end position="214"/>
    </location>
</feature>
<dbReference type="InterPro" id="IPR018244">
    <property type="entry name" value="Allrgn_V5/Tpx1_CS"/>
</dbReference>
<dbReference type="PROSITE" id="PS51257">
    <property type="entry name" value="PROKAR_LIPOPROTEIN"/>
    <property type="match status" value="1"/>
</dbReference>
<name>A0ABX7NT44_9BACT</name>
<dbReference type="PANTHER" id="PTHR10334">
    <property type="entry name" value="CYSTEINE-RICH SECRETORY PROTEIN-RELATED"/>
    <property type="match status" value="1"/>
</dbReference>
<protein>
    <recommendedName>
        <fullName evidence="2">SCP domain-containing protein</fullName>
    </recommendedName>
</protein>
<evidence type="ECO:0000256" key="1">
    <source>
        <dbReference type="SAM" id="MobiDB-lite"/>
    </source>
</evidence>
<dbReference type="InterPro" id="IPR035940">
    <property type="entry name" value="CAP_sf"/>
</dbReference>
<evidence type="ECO:0000259" key="2">
    <source>
        <dbReference type="SMART" id="SM00198"/>
    </source>
</evidence>
<keyword evidence="4" id="KW-1185">Reference proteome</keyword>
<dbReference type="SUPFAM" id="SSF55797">
    <property type="entry name" value="PR-1-like"/>
    <property type="match status" value="1"/>
</dbReference>
<gene>
    <name evidence="3" type="ORF">JY651_43970</name>
</gene>
<dbReference type="PROSITE" id="PS01009">
    <property type="entry name" value="CRISP_1"/>
    <property type="match status" value="1"/>
</dbReference>
<dbReference type="InterPro" id="IPR014044">
    <property type="entry name" value="CAP_dom"/>
</dbReference>
<feature type="region of interest" description="Disordered" evidence="1">
    <location>
        <begin position="23"/>
        <end position="63"/>
    </location>
</feature>
<sequence>MSRTSFRHLLAVGLLAPWLATGCDSEEKPDSEDPSTLDGGTRQDGGTTPDAGTGSDAGTSTDAGTLTQFARDMVDAHNAVRAAAKNPTPSPALEPLTWDTQAEDTAKAWAANCNFSHNSNRGTLGENIAAATPNYWDTAGVVNDWAAEAADYNYANNSCTQGEQCGHYTQVVWRNTKRVGCATQVCTKNSPFGAQFPTWQFWVCNYAPPGNYSGQRPY</sequence>
<dbReference type="PRINTS" id="PR00837">
    <property type="entry name" value="V5TPXLIKE"/>
</dbReference>
<accession>A0ABX7NT44</accession>
<reference evidence="3 4" key="1">
    <citation type="submission" date="2021-02" db="EMBL/GenBank/DDBJ databases">
        <title>De Novo genome assembly of isolated myxobacteria.</title>
        <authorList>
            <person name="Stevens D.C."/>
        </authorList>
    </citation>
    <scope>NUCLEOTIDE SEQUENCE [LARGE SCALE GENOMIC DNA]</scope>
    <source>
        <strain evidence="4">SCPEA02</strain>
    </source>
</reference>
<evidence type="ECO:0000313" key="3">
    <source>
        <dbReference type="EMBL" id="QSQ22032.1"/>
    </source>
</evidence>
<dbReference type="Proteomes" id="UP000662747">
    <property type="component" value="Chromosome"/>
</dbReference>
<proteinExistence type="predicted"/>
<dbReference type="Pfam" id="PF00188">
    <property type="entry name" value="CAP"/>
    <property type="match status" value="1"/>
</dbReference>